<dbReference type="PROSITE" id="PS50231">
    <property type="entry name" value="RICIN_B_LECTIN"/>
    <property type="match status" value="1"/>
</dbReference>
<accession>A0A1I2HJE5</accession>
<feature type="region of interest" description="Disordered" evidence="1">
    <location>
        <begin position="199"/>
        <end position="247"/>
    </location>
</feature>
<dbReference type="SUPFAM" id="SSF53955">
    <property type="entry name" value="Lysozyme-like"/>
    <property type="match status" value="2"/>
</dbReference>
<evidence type="ECO:0000313" key="3">
    <source>
        <dbReference type="EMBL" id="SFF29410.1"/>
    </source>
</evidence>
<organism evidence="3 4">
    <name type="scientific">Actinoplanes philippinensis</name>
    <dbReference type="NCBI Taxonomy" id="35752"/>
    <lineage>
        <taxon>Bacteria</taxon>
        <taxon>Bacillati</taxon>
        <taxon>Actinomycetota</taxon>
        <taxon>Actinomycetes</taxon>
        <taxon>Micromonosporales</taxon>
        <taxon>Micromonosporaceae</taxon>
        <taxon>Actinoplanes</taxon>
    </lineage>
</organism>
<proteinExistence type="predicted"/>
<sequence>MIDLEIIVPDGWAQIPAGSTGAGDRARIIDELVRGHAPADAGKAGPWQRALRHEVTAALDEASRHQARTVLLPIGDFDGVRLPGSLFVTVVEDVEEGTAPEQLFASVLAGAGADGTYLEIGGSQAVRVSTVSSSGPAENRMPSRQVKYYVAHPRIPGAYGLVTFTAVSDGDVDADAVQAVVLMFDAVVGTLRWEQEAAAPAPVTETAGDPVEQPAEVPAVASTGSTGTDEPTEVLSTPRPSAPSRRSRLGRPVVLGVVLALAVLTGAGGLAARRAAGAGEQETGNRVSAQDVRILVGAASSCTALTAPRLAGQVMVASSFGDQPVAAMSGGGAAGVAALTPAQWQENVPWEGARITDREAAVTALAHHMCRLVGQARTVNLDEDPWRVALAAHRLGMEPVIAAGGVPDAADEYVTTVERYANWYALQPGFAGQAVVPSPAPAPAAGDTVVPVPAMYMPAIATAGKSCPDMPPARIAAQIMATSGFDPNKLGAAGEQGIAQFPPRVWSSTVKAAPGRSPWDPAVAIPALGRTMCDLIKKNGGYTFALAAFTRGDRAAAVTDLAERVSTAQTQYAKDSRLQPVKKPSAPSSAPSSARPSRTTTGPTSAAPGRTNQPAVKGAGASGTAYGPYFVLNLATGMCVDVPNYQAGSVDGPVNQFPCAKTGDDNQEWTFEPRRVDAGGSQLYWIRNVDDGYCIDPPGNGAVAERTALNESNCFDDDNQYFRLEPRTTSGGFAYYWLRNSASDMCLDVNGDADGGPDTRLSLFPCKANDDHEWALVEKSEW</sequence>
<feature type="region of interest" description="Disordered" evidence="1">
    <location>
        <begin position="569"/>
        <end position="619"/>
    </location>
</feature>
<dbReference type="Gene3D" id="2.80.10.50">
    <property type="match status" value="1"/>
</dbReference>
<dbReference type="AlphaFoldDB" id="A0A1I2HJE5"/>
<gene>
    <name evidence="3" type="ORF">SAMN05421541_108222</name>
</gene>
<evidence type="ECO:0000259" key="2">
    <source>
        <dbReference type="SMART" id="SM00458"/>
    </source>
</evidence>
<evidence type="ECO:0000256" key="1">
    <source>
        <dbReference type="SAM" id="MobiDB-lite"/>
    </source>
</evidence>
<dbReference type="InterPro" id="IPR023346">
    <property type="entry name" value="Lysozyme-like_dom_sf"/>
</dbReference>
<dbReference type="RefSeq" id="WP_143133879.1">
    <property type="nucleotide sequence ID" value="NZ_BOMT01000106.1"/>
</dbReference>
<dbReference type="Proteomes" id="UP000199645">
    <property type="component" value="Unassembled WGS sequence"/>
</dbReference>
<protein>
    <submittedName>
        <fullName evidence="3">Ricin-type beta-trefoil lectin domain-like</fullName>
    </submittedName>
</protein>
<dbReference type="InterPro" id="IPR000772">
    <property type="entry name" value="Ricin_B_lectin"/>
</dbReference>
<dbReference type="EMBL" id="FONV01000008">
    <property type="protein sequence ID" value="SFF29410.1"/>
    <property type="molecule type" value="Genomic_DNA"/>
</dbReference>
<dbReference type="CDD" id="cd00161">
    <property type="entry name" value="beta-trefoil_Ricin-like"/>
    <property type="match status" value="1"/>
</dbReference>
<keyword evidence="4" id="KW-1185">Reference proteome</keyword>
<evidence type="ECO:0000313" key="4">
    <source>
        <dbReference type="Proteomes" id="UP000199645"/>
    </source>
</evidence>
<keyword evidence="3" id="KW-0430">Lectin</keyword>
<dbReference type="Pfam" id="PF14200">
    <property type="entry name" value="RicinB_lectin_2"/>
    <property type="match status" value="1"/>
</dbReference>
<dbReference type="InterPro" id="IPR035992">
    <property type="entry name" value="Ricin_B-like_lectins"/>
</dbReference>
<dbReference type="SMART" id="SM00458">
    <property type="entry name" value="RICIN"/>
    <property type="match status" value="1"/>
</dbReference>
<feature type="compositionally biased region" description="Low complexity" evidence="1">
    <location>
        <begin position="584"/>
        <end position="611"/>
    </location>
</feature>
<dbReference type="OrthoDB" id="9815778at2"/>
<name>A0A1I2HJE5_9ACTN</name>
<feature type="compositionally biased region" description="Low complexity" evidence="1">
    <location>
        <begin position="236"/>
        <end position="247"/>
    </location>
</feature>
<dbReference type="STRING" id="35752.SAMN05421541_108222"/>
<dbReference type="Gene3D" id="1.10.530.10">
    <property type="match status" value="2"/>
</dbReference>
<dbReference type="SUPFAM" id="SSF50370">
    <property type="entry name" value="Ricin B-like lectins"/>
    <property type="match status" value="1"/>
</dbReference>
<reference evidence="3 4" key="1">
    <citation type="submission" date="2016-10" db="EMBL/GenBank/DDBJ databases">
        <authorList>
            <person name="de Groot N.N."/>
        </authorList>
    </citation>
    <scope>NUCLEOTIDE SEQUENCE [LARGE SCALE GENOMIC DNA]</scope>
    <source>
        <strain evidence="3 4">DSM 43019</strain>
    </source>
</reference>
<feature type="domain" description="Ricin B lectin" evidence="2">
    <location>
        <begin position="627"/>
        <end position="777"/>
    </location>
</feature>
<dbReference type="GO" id="GO:0030246">
    <property type="term" value="F:carbohydrate binding"/>
    <property type="evidence" value="ECO:0007669"/>
    <property type="project" value="UniProtKB-KW"/>
</dbReference>